<evidence type="ECO:0000313" key="4">
    <source>
        <dbReference type="Proteomes" id="UP000001219"/>
    </source>
</evidence>
<dbReference type="AlphaFoldDB" id="D0L8D2"/>
<dbReference type="STRING" id="526226.Gbro_4762"/>
<organism evidence="3 4">
    <name type="scientific">Gordonia bronchialis (strain ATCC 25592 / DSM 43247 / BCRC 13721 / JCM 3198 / KCTC 3076 / NBRC 16047 / NCTC 10667)</name>
    <name type="common">Rhodococcus bronchialis</name>
    <dbReference type="NCBI Taxonomy" id="526226"/>
    <lineage>
        <taxon>Bacteria</taxon>
        <taxon>Bacillati</taxon>
        <taxon>Actinomycetota</taxon>
        <taxon>Actinomycetes</taxon>
        <taxon>Mycobacteriales</taxon>
        <taxon>Gordoniaceae</taxon>
        <taxon>Gordonia</taxon>
    </lineage>
</organism>
<dbReference type="InterPro" id="IPR029057">
    <property type="entry name" value="PRTase-like"/>
</dbReference>
<dbReference type="CDD" id="cd06223">
    <property type="entry name" value="PRTases_typeI"/>
    <property type="match status" value="1"/>
</dbReference>
<evidence type="ECO:0000259" key="2">
    <source>
        <dbReference type="Pfam" id="PF15609"/>
    </source>
</evidence>
<evidence type="ECO:0000259" key="1">
    <source>
        <dbReference type="Pfam" id="PF12500"/>
    </source>
</evidence>
<gene>
    <name evidence="3" type="ordered locus">Gbro_4762</name>
</gene>
<dbReference type="PIRSF" id="PIRSF020967">
    <property type="entry name" value="UCP020967"/>
    <property type="match status" value="1"/>
</dbReference>
<proteinExistence type="predicted"/>
<dbReference type="InterPro" id="IPR041688">
    <property type="entry name" value="PRTase_2"/>
</dbReference>
<dbReference type="Pfam" id="PF12500">
    <property type="entry name" value="TRSP"/>
    <property type="match status" value="1"/>
</dbReference>
<sequence>MTSSTAAARRRETSWVTDTFGAQITDVTDEPGFRRVSDLVILGLRRNRRRAHLLVSTVLGKHIPVPPSVIRTVADDLGDAVIGVIGEAGNATVVGFAETATGLGHAVADRIAAAVYLHSTRRAALDVAVHGTFEEGHSHATTHLLQPSSPDLLRSPGPLVLVDDEISTGKTALEAIDALHRLAPREHYVIAALVDMRESAHEAATAETAQRLGIRIDHVSLARGRVTLPDSLIDEVCALDPAKLNPVAAKRGQCSVSTVAWPADVPDGGRHGVLRSEARRFAAAVDEVAARSRSVVDRQRPLVVIGHEEFMYLPLCIAERLENAGLDVRYQTTTRSPAHVRDVAGYPLRRGFEFTAPEVDSAAHRYLYNVNGTDELPAQVLLVADSPADTDALRAPGGLIDVLTAAGHDLTVLVVPASRQATLAAARGER</sequence>
<dbReference type="Proteomes" id="UP000001219">
    <property type="component" value="Chromosome"/>
</dbReference>
<reference evidence="3 4" key="2">
    <citation type="journal article" date="2010" name="Stand. Genomic Sci.">
        <title>Complete genome sequence of Gordonia bronchialis type strain (3410).</title>
        <authorList>
            <person name="Ivanova N."/>
            <person name="Sikorski J."/>
            <person name="Jando M."/>
            <person name="Lapidus A."/>
            <person name="Nolan M."/>
            <person name="Lucas S."/>
            <person name="Del Rio T.G."/>
            <person name="Tice H."/>
            <person name="Copeland A."/>
            <person name="Cheng J.F."/>
            <person name="Chen F."/>
            <person name="Bruce D."/>
            <person name="Goodwin L."/>
            <person name="Pitluck S."/>
            <person name="Mavromatis K."/>
            <person name="Ovchinnikova G."/>
            <person name="Pati A."/>
            <person name="Chen A."/>
            <person name="Palaniappan K."/>
            <person name="Land M."/>
            <person name="Hauser L."/>
            <person name="Chang Y.J."/>
            <person name="Jeffries C.D."/>
            <person name="Chain P."/>
            <person name="Saunders E."/>
            <person name="Han C."/>
            <person name="Detter J.C."/>
            <person name="Brettin T."/>
            <person name="Rohde M."/>
            <person name="Goker M."/>
            <person name="Bristow J."/>
            <person name="Eisen J.A."/>
            <person name="Markowitz V."/>
            <person name="Hugenholtz P."/>
            <person name="Klenk H.P."/>
            <person name="Kyrpides N.C."/>
        </authorList>
    </citation>
    <scope>NUCLEOTIDE SEQUENCE [LARGE SCALE GENOMIC DNA]</scope>
    <source>
        <strain evidence="4">ATCC 25592 / DSM 43247 / BCRC 13721 / JCM 3198 / KCTC 3076 / NBRC 16047 / NCTC 10667</strain>
    </source>
</reference>
<feature type="domain" description="TRSP" evidence="1">
    <location>
        <begin position="267"/>
        <end position="403"/>
    </location>
</feature>
<dbReference type="OrthoDB" id="56827at2"/>
<dbReference type="SUPFAM" id="SSF53271">
    <property type="entry name" value="PRTase-like"/>
    <property type="match status" value="1"/>
</dbReference>
<dbReference type="Pfam" id="PF15609">
    <property type="entry name" value="PRTase_2"/>
    <property type="match status" value="1"/>
</dbReference>
<name>D0L8D2_GORB4</name>
<dbReference type="Gene3D" id="3.40.50.2020">
    <property type="match status" value="1"/>
</dbReference>
<evidence type="ECO:0000313" key="3">
    <source>
        <dbReference type="EMBL" id="ACY23880.1"/>
    </source>
</evidence>
<protein>
    <recommendedName>
        <fullName evidence="5">Phosphoribosyltransferase</fullName>
    </recommendedName>
</protein>
<accession>D0L8D2</accession>
<dbReference type="InterPro" id="IPR011214">
    <property type="entry name" value="UCP020967"/>
</dbReference>
<dbReference type="InterPro" id="IPR022537">
    <property type="entry name" value="TRSP_dom"/>
</dbReference>
<reference evidence="4" key="1">
    <citation type="submission" date="2009-10" db="EMBL/GenBank/DDBJ databases">
        <title>The complete chromosome of Gordonia bronchialis DSM 43247.</title>
        <authorList>
            <consortium name="US DOE Joint Genome Institute (JGI-PGF)"/>
            <person name="Lucas S."/>
            <person name="Copeland A."/>
            <person name="Lapidus A."/>
            <person name="Glavina del Rio T."/>
            <person name="Dalin E."/>
            <person name="Tice H."/>
            <person name="Bruce D."/>
            <person name="Goodwin L."/>
            <person name="Pitluck S."/>
            <person name="Kyrpides N."/>
            <person name="Mavromatis K."/>
            <person name="Ivanova N."/>
            <person name="Ovchinnikova G."/>
            <person name="Saunders E."/>
            <person name="Brettin T."/>
            <person name="Detter J.C."/>
            <person name="Han C."/>
            <person name="Larimer F."/>
            <person name="Land M."/>
            <person name="Hauser L."/>
            <person name="Markowitz V."/>
            <person name="Cheng J.-F."/>
            <person name="Hugenholtz P."/>
            <person name="Woyke T."/>
            <person name="Wu D."/>
            <person name="Jando M."/>
            <person name="Schneider S."/>
            <person name="Goeker M."/>
            <person name="Klenk H.-P."/>
            <person name="Eisen J.A."/>
        </authorList>
    </citation>
    <scope>NUCLEOTIDE SEQUENCE [LARGE SCALE GENOMIC DNA]</scope>
    <source>
        <strain evidence="4">ATCC 25592 / DSM 43247 / BCRC 13721 / JCM 3198 / KCTC 3076 / NBRC 16047 / NCTC 10667</strain>
    </source>
</reference>
<evidence type="ECO:0008006" key="5">
    <source>
        <dbReference type="Google" id="ProtNLM"/>
    </source>
</evidence>
<dbReference type="KEGG" id="gbr:Gbro_4762"/>
<keyword evidence="4" id="KW-1185">Reference proteome</keyword>
<dbReference type="InterPro" id="IPR000836">
    <property type="entry name" value="PRTase_dom"/>
</dbReference>
<dbReference type="EMBL" id="CP001802">
    <property type="protein sequence ID" value="ACY23880.1"/>
    <property type="molecule type" value="Genomic_DNA"/>
</dbReference>
<dbReference type="HOGENOM" id="CLU_048544_1_0_11"/>
<dbReference type="RefSeq" id="WP_012836351.1">
    <property type="nucleotide sequence ID" value="NC_013441.1"/>
</dbReference>
<dbReference type="eggNOG" id="COG0503">
    <property type="taxonomic scope" value="Bacteria"/>
</dbReference>
<feature type="domain" description="Orotate phosphoribosyltransferase-like" evidence="2">
    <location>
        <begin position="39"/>
        <end position="224"/>
    </location>
</feature>